<dbReference type="EMBL" id="JAKELO010000002">
    <property type="protein sequence ID" value="MDE4907698.1"/>
    <property type="molecule type" value="Genomic_DNA"/>
</dbReference>
<dbReference type="InterPro" id="IPR042267">
    <property type="entry name" value="VTC_sf"/>
</dbReference>
<dbReference type="Pfam" id="PF09359">
    <property type="entry name" value="VTC"/>
    <property type="match status" value="1"/>
</dbReference>
<sequence length="264" mass="30254">MKTSHTALCSLPAELERFEGITLEELKNSDAQLLNRKERKFLMTRDQFSELLTSLSGSYRVLEVNNSRMSGYSTEYYDTDSFLTYLQHHNGKANRFKLRVRHYLSSGDSYLEIKEKWNTGRTTKKRIQVANDAALSEPTPEAFLTSAFPYDYRAFHPVLTTDYTRVALVARNHPERITFDVNLSFHTDECEYSYPDVVVGEIKHNCPLRESPAGAVLHTMGIRNTSFSKYCTGISLTKTEVKHNRFKKNLLLLDKLSRGGNSTC</sequence>
<accession>A0A9Q4KNJ4</accession>
<dbReference type="CDD" id="cd07750">
    <property type="entry name" value="PolyPPase_VTC_like"/>
    <property type="match status" value="1"/>
</dbReference>
<evidence type="ECO:0000259" key="1">
    <source>
        <dbReference type="Pfam" id="PF09359"/>
    </source>
</evidence>
<evidence type="ECO:0000313" key="2">
    <source>
        <dbReference type="EMBL" id="MDE4907698.1"/>
    </source>
</evidence>
<organism evidence="2 3">
    <name type="scientific">Methanogenium marinum</name>
    <dbReference type="NCBI Taxonomy" id="348610"/>
    <lineage>
        <taxon>Archaea</taxon>
        <taxon>Methanobacteriati</taxon>
        <taxon>Methanobacteriota</taxon>
        <taxon>Stenosarchaea group</taxon>
        <taxon>Methanomicrobia</taxon>
        <taxon>Methanomicrobiales</taxon>
        <taxon>Methanomicrobiaceae</taxon>
        <taxon>Methanogenium</taxon>
    </lineage>
</organism>
<name>A0A9Q4KNJ4_9EURY</name>
<dbReference type="Proteomes" id="UP001143747">
    <property type="component" value="Unassembled WGS sequence"/>
</dbReference>
<reference evidence="2" key="1">
    <citation type="submission" date="2022-01" db="EMBL/GenBank/DDBJ databases">
        <title>Draft genome of Methanogenium marinum DSM 15558.</title>
        <authorList>
            <person name="Chen S.-C."/>
            <person name="You Y.-T."/>
        </authorList>
    </citation>
    <scope>NUCLEOTIDE SEQUENCE</scope>
    <source>
        <strain evidence="2">DSM 15558</strain>
    </source>
</reference>
<dbReference type="AlphaFoldDB" id="A0A9Q4KNJ4"/>
<gene>
    <name evidence="2" type="ORF">L0665_03605</name>
</gene>
<protein>
    <submittedName>
        <fullName evidence="2">Polyphosphate polymerase domain-containing protein</fullName>
    </submittedName>
</protein>
<feature type="domain" description="VTC" evidence="1">
    <location>
        <begin position="35"/>
        <end position="236"/>
    </location>
</feature>
<dbReference type="InterPro" id="IPR018966">
    <property type="entry name" value="VTC_domain"/>
</dbReference>
<evidence type="ECO:0000313" key="3">
    <source>
        <dbReference type="Proteomes" id="UP001143747"/>
    </source>
</evidence>
<dbReference type="GO" id="GO:0006799">
    <property type="term" value="P:polyphosphate biosynthetic process"/>
    <property type="evidence" value="ECO:0007669"/>
    <property type="project" value="UniProtKB-ARBA"/>
</dbReference>
<dbReference type="Gene3D" id="3.20.100.30">
    <property type="entry name" value="VTC, catalytic tunnel domain"/>
    <property type="match status" value="1"/>
</dbReference>
<proteinExistence type="predicted"/>
<dbReference type="RefSeq" id="WP_274924345.1">
    <property type="nucleotide sequence ID" value="NZ_JAKELO010000002.1"/>
</dbReference>
<comment type="caution">
    <text evidence="2">The sequence shown here is derived from an EMBL/GenBank/DDBJ whole genome shotgun (WGS) entry which is preliminary data.</text>
</comment>
<keyword evidence="3" id="KW-1185">Reference proteome</keyword>